<reference evidence="2" key="1">
    <citation type="journal article" date="2020" name="Fungal Divers.">
        <title>Resolving the Mortierellaceae phylogeny through synthesis of multi-gene phylogenetics and phylogenomics.</title>
        <authorList>
            <person name="Vandepol N."/>
            <person name="Liber J."/>
            <person name="Desiro A."/>
            <person name="Na H."/>
            <person name="Kennedy M."/>
            <person name="Barry K."/>
            <person name="Grigoriev I.V."/>
            <person name="Miller A.N."/>
            <person name="O'Donnell K."/>
            <person name="Stajich J.E."/>
            <person name="Bonito G."/>
        </authorList>
    </citation>
    <scope>NUCLEOTIDE SEQUENCE</scope>
    <source>
        <strain evidence="2">CK1249</strain>
    </source>
</reference>
<dbReference type="OrthoDB" id="1058301at2759"/>
<dbReference type="Pfam" id="PF04073">
    <property type="entry name" value="tRNA_edit"/>
    <property type="match status" value="1"/>
</dbReference>
<dbReference type="InterPro" id="IPR036754">
    <property type="entry name" value="YbaK/aa-tRNA-synt-asso_dom_sf"/>
</dbReference>
<dbReference type="SUPFAM" id="SSF55826">
    <property type="entry name" value="YbaK/ProRS associated domain"/>
    <property type="match status" value="1"/>
</dbReference>
<sequence>MPEPTAGTRLAGDASPEPVRTLDDFLSRAKTDPVPADMPAATLQVYTDAQSRLPGQCRFFHVVSDYYDWPYEQRARVLACPSTFHLCKSLVFENTKWKQNDTKAKDEDRYWVVLVQYEGSVNITKLERAVRDRTGDTRKGMHLRIAPAEKSLALTGHTTNGVSPVGMSTDLPILISSSITELSPAILYLGAGHVDWKIALPVQALVDNWNATVMDFS</sequence>
<organism evidence="2 3">
    <name type="scientific">Mortierella alpina</name>
    <name type="common">Oleaginous fungus</name>
    <name type="synonym">Mortierella renispora</name>
    <dbReference type="NCBI Taxonomy" id="64518"/>
    <lineage>
        <taxon>Eukaryota</taxon>
        <taxon>Fungi</taxon>
        <taxon>Fungi incertae sedis</taxon>
        <taxon>Mucoromycota</taxon>
        <taxon>Mortierellomycotina</taxon>
        <taxon>Mortierellomycetes</taxon>
        <taxon>Mortierellales</taxon>
        <taxon>Mortierellaceae</taxon>
        <taxon>Mortierella</taxon>
    </lineage>
</organism>
<name>A0A9P6J2E3_MORAP</name>
<dbReference type="Proteomes" id="UP000738359">
    <property type="component" value="Unassembled WGS sequence"/>
</dbReference>
<proteinExistence type="predicted"/>
<feature type="domain" description="YbaK/aminoacyl-tRNA synthetase-associated" evidence="1">
    <location>
        <begin position="85"/>
        <end position="205"/>
    </location>
</feature>
<evidence type="ECO:0000313" key="2">
    <source>
        <dbReference type="EMBL" id="KAF9959116.1"/>
    </source>
</evidence>
<dbReference type="PANTHER" id="PTHR30411">
    <property type="entry name" value="CYTOPLASMIC PROTEIN"/>
    <property type="match status" value="1"/>
</dbReference>
<keyword evidence="3" id="KW-1185">Reference proteome</keyword>
<dbReference type="Gene3D" id="3.90.960.10">
    <property type="entry name" value="YbaK/aminoacyl-tRNA synthetase-associated domain"/>
    <property type="match status" value="1"/>
</dbReference>
<accession>A0A9P6J2E3</accession>
<dbReference type="PANTHER" id="PTHR30411:SF4">
    <property type="entry name" value="YBAK_AMINOACYL-TRNA SYNTHETASE-ASSOCIATED DOMAIN-CONTAINING PROTEIN"/>
    <property type="match status" value="1"/>
</dbReference>
<evidence type="ECO:0000313" key="3">
    <source>
        <dbReference type="Proteomes" id="UP000738359"/>
    </source>
</evidence>
<dbReference type="AlphaFoldDB" id="A0A9P6J2E3"/>
<dbReference type="GO" id="GO:0002161">
    <property type="term" value="F:aminoacyl-tRNA deacylase activity"/>
    <property type="evidence" value="ECO:0007669"/>
    <property type="project" value="InterPro"/>
</dbReference>
<evidence type="ECO:0000259" key="1">
    <source>
        <dbReference type="Pfam" id="PF04073"/>
    </source>
</evidence>
<gene>
    <name evidence="2" type="ORF">BGZ70_008970</name>
</gene>
<dbReference type="InterPro" id="IPR007214">
    <property type="entry name" value="YbaK/aa-tRNA-synth-assoc-dom"/>
</dbReference>
<protein>
    <recommendedName>
        <fullName evidence="1">YbaK/aminoacyl-tRNA synthetase-associated domain-containing protein</fullName>
    </recommendedName>
</protein>
<dbReference type="CDD" id="cd04332">
    <property type="entry name" value="YbaK_like"/>
    <property type="match status" value="1"/>
</dbReference>
<comment type="caution">
    <text evidence="2">The sequence shown here is derived from an EMBL/GenBank/DDBJ whole genome shotgun (WGS) entry which is preliminary data.</text>
</comment>
<dbReference type="EMBL" id="JAAAHY010000690">
    <property type="protein sequence ID" value="KAF9959116.1"/>
    <property type="molecule type" value="Genomic_DNA"/>
</dbReference>